<keyword evidence="2" id="KW-1185">Reference proteome</keyword>
<dbReference type="Proteomes" id="UP000244240">
    <property type="component" value="Unassembled WGS sequence"/>
</dbReference>
<name>A0A2T6BV63_9BACL</name>
<organism evidence="1 2">
    <name type="scientific">Melghirimyces profundicolus</name>
    <dbReference type="NCBI Taxonomy" id="1242148"/>
    <lineage>
        <taxon>Bacteria</taxon>
        <taxon>Bacillati</taxon>
        <taxon>Bacillota</taxon>
        <taxon>Bacilli</taxon>
        <taxon>Bacillales</taxon>
        <taxon>Thermoactinomycetaceae</taxon>
        <taxon>Melghirimyces</taxon>
    </lineage>
</organism>
<comment type="caution">
    <text evidence="1">The sequence shown here is derived from an EMBL/GenBank/DDBJ whole genome shotgun (WGS) entry which is preliminary data.</text>
</comment>
<dbReference type="AlphaFoldDB" id="A0A2T6BV63"/>
<sequence length="41" mass="4979">MIERKKPETWRYNMSKINRDIHPIYREIGCCGRVSAVKRSR</sequence>
<dbReference type="EMBL" id="QBKR01000010">
    <property type="protein sequence ID" value="PTX59968.1"/>
    <property type="molecule type" value="Genomic_DNA"/>
</dbReference>
<proteinExistence type="predicted"/>
<accession>A0A2T6BV63</accession>
<gene>
    <name evidence="1" type="ORF">C8P63_110113</name>
</gene>
<evidence type="ECO:0000313" key="1">
    <source>
        <dbReference type="EMBL" id="PTX59968.1"/>
    </source>
</evidence>
<evidence type="ECO:0000313" key="2">
    <source>
        <dbReference type="Proteomes" id="UP000244240"/>
    </source>
</evidence>
<protein>
    <submittedName>
        <fullName evidence="1">Uncharacterized protein</fullName>
    </submittedName>
</protein>
<reference evidence="1 2" key="1">
    <citation type="submission" date="2018-04" db="EMBL/GenBank/DDBJ databases">
        <title>Genomic Encyclopedia of Archaeal and Bacterial Type Strains, Phase II (KMG-II): from individual species to whole genera.</title>
        <authorList>
            <person name="Goeker M."/>
        </authorList>
    </citation>
    <scope>NUCLEOTIDE SEQUENCE [LARGE SCALE GENOMIC DNA]</scope>
    <source>
        <strain evidence="1 2">DSM 45787</strain>
    </source>
</reference>